<dbReference type="GO" id="GO:0000463">
    <property type="term" value="P:maturation of LSU-rRNA from tricistronic rRNA transcript (SSU-rRNA, 5.8S rRNA, LSU-rRNA)"/>
    <property type="evidence" value="ECO:0007669"/>
    <property type="project" value="TreeGrafter"/>
</dbReference>
<evidence type="ECO:0000259" key="3">
    <source>
        <dbReference type="Pfam" id="PF16201"/>
    </source>
</evidence>
<feature type="compositionally biased region" description="Basic and acidic residues" evidence="1">
    <location>
        <begin position="426"/>
        <end position="447"/>
    </location>
</feature>
<dbReference type="PANTHER" id="PTHR13500">
    <property type="entry name" value="NUCLEOLAR PRERIBOSOMAL-ASSOCIATED PROTEIN 1"/>
    <property type="match status" value="1"/>
</dbReference>
<reference evidence="4 5" key="1">
    <citation type="submission" date="2019-07" db="EMBL/GenBank/DDBJ databases">
        <title>Draft genome assembly of a fouling barnacle, Amphibalanus amphitrite (Darwin, 1854): The first reference genome for Thecostraca.</title>
        <authorList>
            <person name="Kim W."/>
        </authorList>
    </citation>
    <scope>NUCLEOTIDE SEQUENCE [LARGE SCALE GENOMIC DNA]</scope>
    <source>
        <strain evidence="4">SNU_AA5</strain>
        <tissue evidence="4">Soma without cirri and trophi</tissue>
    </source>
</reference>
<feature type="region of interest" description="Disordered" evidence="1">
    <location>
        <begin position="497"/>
        <end position="548"/>
    </location>
</feature>
<dbReference type="Proteomes" id="UP000440578">
    <property type="component" value="Unassembled WGS sequence"/>
</dbReference>
<dbReference type="InterPro" id="IPR039844">
    <property type="entry name" value="URB1"/>
</dbReference>
<feature type="compositionally biased region" description="Basic and acidic residues" evidence="1">
    <location>
        <begin position="17"/>
        <end position="35"/>
    </location>
</feature>
<organism evidence="4 5">
    <name type="scientific">Amphibalanus amphitrite</name>
    <name type="common">Striped barnacle</name>
    <name type="synonym">Balanus amphitrite</name>
    <dbReference type="NCBI Taxonomy" id="1232801"/>
    <lineage>
        <taxon>Eukaryota</taxon>
        <taxon>Metazoa</taxon>
        <taxon>Ecdysozoa</taxon>
        <taxon>Arthropoda</taxon>
        <taxon>Crustacea</taxon>
        <taxon>Multicrustacea</taxon>
        <taxon>Cirripedia</taxon>
        <taxon>Thoracica</taxon>
        <taxon>Thoracicalcarea</taxon>
        <taxon>Balanomorpha</taxon>
        <taxon>Balanoidea</taxon>
        <taxon>Balanidae</taxon>
        <taxon>Amphibalaninae</taxon>
        <taxon>Amphibalanus</taxon>
    </lineage>
</organism>
<evidence type="ECO:0000313" key="4">
    <source>
        <dbReference type="EMBL" id="KAF0306689.1"/>
    </source>
</evidence>
<evidence type="ECO:0000313" key="5">
    <source>
        <dbReference type="Proteomes" id="UP000440578"/>
    </source>
</evidence>
<proteinExistence type="predicted"/>
<feature type="region of interest" description="Disordered" evidence="1">
    <location>
        <begin position="155"/>
        <end position="175"/>
    </location>
</feature>
<dbReference type="AlphaFoldDB" id="A0A6A4WN41"/>
<name>A0A6A4WN41_AMPAM</name>
<feature type="region of interest" description="Disordered" evidence="1">
    <location>
        <begin position="1"/>
        <end position="47"/>
    </location>
</feature>
<dbReference type="Pfam" id="PF16201">
    <property type="entry name" value="NopRA1"/>
    <property type="match status" value="1"/>
</dbReference>
<dbReference type="InterPro" id="IPR032436">
    <property type="entry name" value="URB1_C"/>
</dbReference>
<sequence>MKGKTMSNAANPKRKRYQSEAETPKKKRKLVDGKGAHAASSGEKVMPVQDPSKEFAEDLVILNSDEKLPNTRIKEAILDKVTPLMLVLSGLNTDRASTIHFVLSTLKQAILENNKIAKKDKLRLFNSRNLSPLLQLYKWRGHQLTWKSRTNRYKKKKKPGVAADEEEEEGANPADPEELLQVRENVHQFLSILCTSHKAGIVFKDASLGTSGSNCNPVLLEVLKNLSRPWRDELTAAACYYPPPVQELIRDGIGHEDAAVRADCLRLLLTVTDQVAALQTQLANSVEYGAMARAALCSDITRYLPAPNQLTTLWSQLTASEAPPAAEVALLARVLIGCQRVASQEWRLQPMLLGQLQGKLAELQLPEDELQLLRDQLQQLTEGRQYVVPVDRSLVPSDVPRILAEIRGEHFVETTEDTTEAAENPEGVKLEPKDTTEKYEQKMKDDALPTLSGASKQQRLASFVAMTTKLLRTTPPPLAKLRALVAQLIEALNDVTTTSTKNKKRASSESMDDASTAPTKRSKKSKSKTSAVKEEPEDNTDDVTGTELSRPSGWVDWVKLVLKKSLRQSEVGETVLESLTLLCEKGLFPSSGGAPSQTEPLDNSVSCELLYELLLSHSAFLERVLDPAESELVLRDSILRLMLAVANRSQHVCRASHVALLLAAYGATMSETDQTILLLISRYELAGVSLQAYQPMVWGSAALNFYNPTQGGGHSLKSQPSADDVIGLLDSDKMAATCRRLPLKITLKPVRVAPDPGVYDIRFLAPLLLRLTAPEQQGEPLKLVSAGALGVALCLLSCRQVALRSAGWTTLARLYQQLQASRHQRQRRVWLTLLDLVRAAAAGAPQQRLPFVVVHGWCRLVLVLQQPTHRLFKPATRLLLRHAKNGSLEIGKVPLFFELFNSASSLEHRSEHAWMVGHLCQSVRQMSDYGVLQRTVTYKLVMGLAASCLASARPQLLKVLEVTCRIPGALLDLHYRHGLLVWVSALLRRFGREPATRAAVVSMAAQMAQTLRAHYESGAPRPVALLAALEALVARLSDATSEDAALCKDVERVRQEVAQMQAVAAT</sequence>
<dbReference type="Pfam" id="PF11707">
    <property type="entry name" value="Npa1"/>
    <property type="match status" value="1"/>
</dbReference>
<feature type="domain" description="URB1 C-terminal" evidence="3">
    <location>
        <begin position="789"/>
        <end position="982"/>
    </location>
</feature>
<feature type="domain" description="URB1 N-terminal" evidence="2">
    <location>
        <begin position="70"/>
        <end position="235"/>
    </location>
</feature>
<dbReference type="OrthoDB" id="6351336at2759"/>
<accession>A0A6A4WN41</accession>
<feature type="region of interest" description="Disordered" evidence="1">
    <location>
        <begin position="414"/>
        <end position="455"/>
    </location>
</feature>
<dbReference type="GO" id="GO:0005730">
    <property type="term" value="C:nucleolus"/>
    <property type="evidence" value="ECO:0007669"/>
    <property type="project" value="TreeGrafter"/>
</dbReference>
<feature type="compositionally biased region" description="Acidic residues" evidence="1">
    <location>
        <begin position="163"/>
        <end position="175"/>
    </location>
</feature>
<comment type="caution">
    <text evidence="4">The sequence shown here is derived from an EMBL/GenBank/DDBJ whole genome shotgun (WGS) entry which is preliminary data.</text>
</comment>
<evidence type="ECO:0000259" key="2">
    <source>
        <dbReference type="Pfam" id="PF11707"/>
    </source>
</evidence>
<gene>
    <name evidence="4" type="primary">URB1</name>
    <name evidence="4" type="ORF">FJT64_021872</name>
</gene>
<protein>
    <submittedName>
        <fullName evidence="4">Nucleolar pre-ribosomal-associated protein 1</fullName>
    </submittedName>
</protein>
<dbReference type="EMBL" id="VIIS01000641">
    <property type="protein sequence ID" value="KAF0306689.1"/>
    <property type="molecule type" value="Genomic_DNA"/>
</dbReference>
<dbReference type="PANTHER" id="PTHR13500:SF0">
    <property type="entry name" value="NUCLEOLAR PRE-RIBOSOMAL-ASSOCIATED PROTEIN 1"/>
    <property type="match status" value="1"/>
</dbReference>
<dbReference type="InterPro" id="IPR021714">
    <property type="entry name" value="URB1_N"/>
</dbReference>
<dbReference type="GO" id="GO:0000466">
    <property type="term" value="P:maturation of 5.8S rRNA from tricistronic rRNA transcript (SSU-rRNA, 5.8S rRNA, LSU-rRNA)"/>
    <property type="evidence" value="ECO:0007669"/>
    <property type="project" value="TreeGrafter"/>
</dbReference>
<feature type="compositionally biased region" description="Polar residues" evidence="1">
    <location>
        <begin position="1"/>
        <end position="10"/>
    </location>
</feature>
<evidence type="ECO:0000256" key="1">
    <source>
        <dbReference type="SAM" id="MobiDB-lite"/>
    </source>
</evidence>
<keyword evidence="5" id="KW-1185">Reference proteome</keyword>